<dbReference type="Proteomes" id="UP001501009">
    <property type="component" value="Unassembled WGS sequence"/>
</dbReference>
<reference evidence="2" key="1">
    <citation type="journal article" date="2019" name="Int. J. Syst. Evol. Microbiol.">
        <title>The Global Catalogue of Microorganisms (GCM) 10K type strain sequencing project: providing services to taxonomists for standard genome sequencing and annotation.</title>
        <authorList>
            <consortium name="The Broad Institute Genomics Platform"/>
            <consortium name="The Broad Institute Genome Sequencing Center for Infectious Disease"/>
            <person name="Wu L."/>
            <person name="Ma J."/>
        </authorList>
    </citation>
    <scope>NUCLEOTIDE SEQUENCE [LARGE SCALE GENOMIC DNA]</scope>
    <source>
        <strain evidence="2">JCM 17138</strain>
    </source>
</reference>
<dbReference type="EMBL" id="BAABDE010000030">
    <property type="protein sequence ID" value="GAA3833792.1"/>
    <property type="molecule type" value="Genomic_DNA"/>
</dbReference>
<dbReference type="InterPro" id="IPR047789">
    <property type="entry name" value="CU044_5270-like"/>
</dbReference>
<sequence>MADELELLRRADPVPVDGPHYGDGPLDHRAERRLEELLHGRPADRRTRLRRLRARLPNGGPVRAHRARLAWGLAATAVVTAVTLTLVVSGPGTPPAVAAPRPLVVQADSTPVPLDALADRAQRQATAEGAPPLRKGTHVQSWSLGMSDSEPPITLPTERVVRWKADGSHTELVVATDPRHPGRPVLDDGGGDPHLVEDGHVLTRQTYPPSWSDAPPESPPPHDVAGLRAYLQEAASYHTKLTTPELLDAVAELLDHWTLGARESATVARLLADTQGLRQAGQVTDRLGRRGQAYVYDAPGTRRMLIMDPSTGAVLGLETTFTKAEPEYGVEAGDVMDYNAWMR</sequence>
<dbReference type="RefSeq" id="WP_275780622.1">
    <property type="nucleotide sequence ID" value="NZ_BAABDE010000030.1"/>
</dbReference>
<proteinExistence type="predicted"/>
<accession>A0ABP7J4U1</accession>
<evidence type="ECO:0000313" key="2">
    <source>
        <dbReference type="Proteomes" id="UP001501009"/>
    </source>
</evidence>
<gene>
    <name evidence="1" type="ORF">GCM10022403_078430</name>
</gene>
<dbReference type="NCBIfam" id="NF038083">
    <property type="entry name" value="CU044_5270_fam"/>
    <property type="match status" value="1"/>
</dbReference>
<protein>
    <recommendedName>
        <fullName evidence="3">CU044_5270 family protein</fullName>
    </recommendedName>
</protein>
<evidence type="ECO:0008006" key="3">
    <source>
        <dbReference type="Google" id="ProtNLM"/>
    </source>
</evidence>
<organism evidence="1 2">
    <name type="scientific">Streptomyces coacervatus</name>
    <dbReference type="NCBI Taxonomy" id="647381"/>
    <lineage>
        <taxon>Bacteria</taxon>
        <taxon>Bacillati</taxon>
        <taxon>Actinomycetota</taxon>
        <taxon>Actinomycetes</taxon>
        <taxon>Kitasatosporales</taxon>
        <taxon>Streptomycetaceae</taxon>
        <taxon>Streptomyces</taxon>
    </lineage>
</organism>
<evidence type="ECO:0000313" key="1">
    <source>
        <dbReference type="EMBL" id="GAA3833792.1"/>
    </source>
</evidence>
<keyword evidence="2" id="KW-1185">Reference proteome</keyword>
<name>A0ABP7J4U1_9ACTN</name>
<comment type="caution">
    <text evidence="1">The sequence shown here is derived from an EMBL/GenBank/DDBJ whole genome shotgun (WGS) entry which is preliminary data.</text>
</comment>